<keyword evidence="4" id="KW-0645">Protease</keyword>
<dbReference type="OrthoDB" id="3499702at2"/>
<evidence type="ECO:0000256" key="2">
    <source>
        <dbReference type="SAM" id="SignalP"/>
    </source>
</evidence>
<evidence type="ECO:0000259" key="3">
    <source>
        <dbReference type="Pfam" id="PF00144"/>
    </source>
</evidence>
<feature type="region of interest" description="Disordered" evidence="1">
    <location>
        <begin position="37"/>
        <end position="65"/>
    </location>
</feature>
<reference evidence="4 5" key="1">
    <citation type="submission" date="2016-10" db="EMBL/GenBank/DDBJ databases">
        <authorList>
            <person name="de Groot N.N."/>
        </authorList>
    </citation>
    <scope>NUCLEOTIDE SEQUENCE [LARGE SCALE GENOMIC DNA]</scope>
    <source>
        <strain evidence="4 5">CGMCC 4.7037</strain>
    </source>
</reference>
<evidence type="ECO:0000313" key="5">
    <source>
        <dbReference type="Proteomes" id="UP000236732"/>
    </source>
</evidence>
<feature type="domain" description="Beta-lactamase-related" evidence="3">
    <location>
        <begin position="32"/>
        <end position="343"/>
    </location>
</feature>
<protein>
    <submittedName>
        <fullName evidence="4">D-alanyl-D-alanine carboxypeptidase</fullName>
    </submittedName>
</protein>
<dbReference type="Proteomes" id="UP000236732">
    <property type="component" value="Unassembled WGS sequence"/>
</dbReference>
<dbReference type="PANTHER" id="PTHR46825:SF7">
    <property type="entry name" value="D-ALANYL-D-ALANINE CARBOXYPEPTIDASE"/>
    <property type="match status" value="1"/>
</dbReference>
<dbReference type="RefSeq" id="WP_103962505.1">
    <property type="nucleotide sequence ID" value="NZ_FNVT01000020.1"/>
</dbReference>
<evidence type="ECO:0000313" key="4">
    <source>
        <dbReference type="EMBL" id="SEH01415.1"/>
    </source>
</evidence>
<dbReference type="InterPro" id="IPR012338">
    <property type="entry name" value="Beta-lactam/transpept-like"/>
</dbReference>
<dbReference type="Gene3D" id="3.40.710.10">
    <property type="entry name" value="DD-peptidase/beta-lactamase superfamily"/>
    <property type="match status" value="1"/>
</dbReference>
<dbReference type="AlphaFoldDB" id="A0A1H6EWV9"/>
<feature type="signal peptide" evidence="2">
    <location>
        <begin position="1"/>
        <end position="20"/>
    </location>
</feature>
<keyword evidence="2" id="KW-0732">Signal</keyword>
<dbReference type="InterPro" id="IPR001466">
    <property type="entry name" value="Beta-lactam-related"/>
</dbReference>
<evidence type="ECO:0000256" key="1">
    <source>
        <dbReference type="SAM" id="MobiDB-lite"/>
    </source>
</evidence>
<dbReference type="PANTHER" id="PTHR46825">
    <property type="entry name" value="D-ALANYL-D-ALANINE-CARBOXYPEPTIDASE/ENDOPEPTIDASE AMPH"/>
    <property type="match status" value="1"/>
</dbReference>
<feature type="chain" id="PRO_5038836073" evidence="2">
    <location>
        <begin position="21"/>
        <end position="349"/>
    </location>
</feature>
<dbReference type="EMBL" id="FNVT01000020">
    <property type="protein sequence ID" value="SEH01415.1"/>
    <property type="molecule type" value="Genomic_DNA"/>
</dbReference>
<dbReference type="GO" id="GO:0004180">
    <property type="term" value="F:carboxypeptidase activity"/>
    <property type="evidence" value="ECO:0007669"/>
    <property type="project" value="UniProtKB-KW"/>
</dbReference>
<dbReference type="InterPro" id="IPR050491">
    <property type="entry name" value="AmpC-like"/>
</dbReference>
<dbReference type="SUPFAM" id="SSF56601">
    <property type="entry name" value="beta-lactamase/transpeptidase-like"/>
    <property type="match status" value="1"/>
</dbReference>
<name>A0A1H6EWV9_9ACTN</name>
<accession>A0A1H6EWV9</accession>
<organism evidence="4 5">
    <name type="scientific">Nonomuraea solani</name>
    <dbReference type="NCBI Taxonomy" id="1144553"/>
    <lineage>
        <taxon>Bacteria</taxon>
        <taxon>Bacillati</taxon>
        <taxon>Actinomycetota</taxon>
        <taxon>Actinomycetes</taxon>
        <taxon>Streptosporangiales</taxon>
        <taxon>Streptosporangiaceae</taxon>
        <taxon>Nonomuraea</taxon>
    </lineage>
</organism>
<keyword evidence="5" id="KW-1185">Reference proteome</keyword>
<gene>
    <name evidence="4" type="ORF">SAMN05444920_120119</name>
</gene>
<sequence length="349" mass="37198">MMKVLAAAVAGSLAFAPANPQSSLDVLTTEDGMAGALSHVRSPGGATVTRRSGTAERGTGKPMIGPEGRFRIASGSKPIIAATVLRLAGQKKIDLNASVERYLPGVLRGTGDGAGIDGRKITVRMLLQQTSGLPEYLGAIEWKEPFPDFLKVALTLKPAARGSFSYANTNYLVLGMIVTEVTGKDFRLASRDLILRPYGMRDTYWPAKGDHGIRGPHARSYGVHPGRPQGGEVDLTDQLPTYAFGAGGGLVSTPEDLNRFWRKAPLGELMIRPVKVGQEGWPADARYGYGVVRMNTSCGYAYFAAGDMPGAAVFSGRDRAGRAATVYTTGVPKNRQHLIDAFVAALCDR</sequence>
<keyword evidence="4" id="KW-0121">Carboxypeptidase</keyword>
<dbReference type="Pfam" id="PF00144">
    <property type="entry name" value="Beta-lactamase"/>
    <property type="match status" value="1"/>
</dbReference>
<keyword evidence="4" id="KW-0378">Hydrolase</keyword>
<proteinExistence type="predicted"/>